<name>A0A2H3CRA9_ARMGA</name>
<dbReference type="EMBL" id="KZ293792">
    <property type="protein sequence ID" value="PBK79277.1"/>
    <property type="molecule type" value="Genomic_DNA"/>
</dbReference>
<evidence type="ECO:0000313" key="3">
    <source>
        <dbReference type="Proteomes" id="UP000217790"/>
    </source>
</evidence>
<keyword evidence="3" id="KW-1185">Reference proteome</keyword>
<accession>A0A2H3CRA9</accession>
<dbReference type="InParanoid" id="A0A2H3CRA9"/>
<evidence type="ECO:0000313" key="2">
    <source>
        <dbReference type="EMBL" id="PBK79277.1"/>
    </source>
</evidence>
<gene>
    <name evidence="2" type="ORF">ARMGADRAFT_1040926</name>
</gene>
<evidence type="ECO:0000256" key="1">
    <source>
        <dbReference type="SAM" id="MobiDB-lite"/>
    </source>
</evidence>
<feature type="compositionally biased region" description="Basic and acidic residues" evidence="1">
    <location>
        <begin position="49"/>
        <end position="72"/>
    </location>
</feature>
<proteinExistence type="predicted"/>
<reference evidence="3" key="1">
    <citation type="journal article" date="2017" name="Nat. Ecol. Evol.">
        <title>Genome expansion and lineage-specific genetic innovations in the forest pathogenic fungi Armillaria.</title>
        <authorList>
            <person name="Sipos G."/>
            <person name="Prasanna A.N."/>
            <person name="Walter M.C."/>
            <person name="O'Connor E."/>
            <person name="Balint B."/>
            <person name="Krizsan K."/>
            <person name="Kiss B."/>
            <person name="Hess J."/>
            <person name="Varga T."/>
            <person name="Slot J."/>
            <person name="Riley R."/>
            <person name="Boka B."/>
            <person name="Rigling D."/>
            <person name="Barry K."/>
            <person name="Lee J."/>
            <person name="Mihaltcheva S."/>
            <person name="LaButti K."/>
            <person name="Lipzen A."/>
            <person name="Waldron R."/>
            <person name="Moloney N.M."/>
            <person name="Sperisen C."/>
            <person name="Kredics L."/>
            <person name="Vagvoelgyi C."/>
            <person name="Patrignani A."/>
            <person name="Fitzpatrick D."/>
            <person name="Nagy I."/>
            <person name="Doyle S."/>
            <person name="Anderson J.B."/>
            <person name="Grigoriev I.V."/>
            <person name="Gueldener U."/>
            <person name="Muensterkoetter M."/>
            <person name="Nagy L.G."/>
        </authorList>
    </citation>
    <scope>NUCLEOTIDE SEQUENCE [LARGE SCALE GENOMIC DNA]</scope>
    <source>
        <strain evidence="3">Ar21-2</strain>
    </source>
</reference>
<feature type="region of interest" description="Disordered" evidence="1">
    <location>
        <begin position="48"/>
        <end position="72"/>
    </location>
</feature>
<dbReference type="Proteomes" id="UP000217790">
    <property type="component" value="Unassembled WGS sequence"/>
</dbReference>
<protein>
    <submittedName>
        <fullName evidence="2">Uncharacterized protein</fullName>
    </submittedName>
</protein>
<dbReference type="AlphaFoldDB" id="A0A2H3CRA9"/>
<organism evidence="2 3">
    <name type="scientific">Armillaria gallica</name>
    <name type="common">Bulbous honey fungus</name>
    <name type="synonym">Armillaria bulbosa</name>
    <dbReference type="NCBI Taxonomy" id="47427"/>
    <lineage>
        <taxon>Eukaryota</taxon>
        <taxon>Fungi</taxon>
        <taxon>Dikarya</taxon>
        <taxon>Basidiomycota</taxon>
        <taxon>Agaricomycotina</taxon>
        <taxon>Agaricomycetes</taxon>
        <taxon>Agaricomycetidae</taxon>
        <taxon>Agaricales</taxon>
        <taxon>Marasmiineae</taxon>
        <taxon>Physalacriaceae</taxon>
        <taxon>Armillaria</taxon>
    </lineage>
</organism>
<sequence>MTHIPGITANIHLRPEKNQHHQIYMDGCVKSFRQARLMISAHYNALRDQNNRREGHRAQEDPSTRIDGEGGGCDEVHHDDQWALRSCTARGIEKKDAPTLQNVPTTKAECEMGTTEYQFNHGRFQHCTTVLEQIHFEDAAEKRVLIWSRLTRRHLQWHEKGDRRTVIASGIVCLSSDFALCSEAATQAPSGTVNHANAKFSRPGPLV</sequence>